<dbReference type="InterPro" id="IPR050445">
    <property type="entry name" value="Bact_polysacc_biosynth/exp"/>
</dbReference>
<gene>
    <name evidence="3" type="ORF">SAMN05660836_02690</name>
</gene>
<dbReference type="CDD" id="cd05387">
    <property type="entry name" value="BY-kinase"/>
    <property type="match status" value="1"/>
</dbReference>
<dbReference type="Proteomes" id="UP000199611">
    <property type="component" value="Unassembled WGS sequence"/>
</dbReference>
<dbReference type="PANTHER" id="PTHR32309:SF13">
    <property type="entry name" value="FERRIC ENTEROBACTIN TRANSPORT PROTEIN FEPE"/>
    <property type="match status" value="1"/>
</dbReference>
<dbReference type="GO" id="GO:0005886">
    <property type="term" value="C:plasma membrane"/>
    <property type="evidence" value="ECO:0007669"/>
    <property type="project" value="TreeGrafter"/>
</dbReference>
<evidence type="ECO:0000256" key="1">
    <source>
        <dbReference type="ARBA" id="ARBA00022741"/>
    </source>
</evidence>
<accession>A0A1I4WBE2</accession>
<reference evidence="3 4" key="1">
    <citation type="submission" date="2016-10" db="EMBL/GenBank/DDBJ databases">
        <authorList>
            <person name="de Groot N.N."/>
        </authorList>
    </citation>
    <scope>NUCLEOTIDE SEQUENCE [LARGE SCALE GENOMIC DNA]</scope>
    <source>
        <strain evidence="3 4">DSM 9990</strain>
    </source>
</reference>
<keyword evidence="4" id="KW-1185">Reference proteome</keyword>
<dbReference type="AlphaFoldDB" id="A0A1I4WBE2"/>
<evidence type="ECO:0000313" key="4">
    <source>
        <dbReference type="Proteomes" id="UP000199611"/>
    </source>
</evidence>
<name>A0A1I4WBE2_9BACT</name>
<dbReference type="RefSeq" id="WP_093396525.1">
    <property type="nucleotide sequence ID" value="NZ_FOUU01000016.1"/>
</dbReference>
<dbReference type="EMBL" id="FOUU01000016">
    <property type="protein sequence ID" value="SFN11038.1"/>
    <property type="molecule type" value="Genomic_DNA"/>
</dbReference>
<dbReference type="PANTHER" id="PTHR32309">
    <property type="entry name" value="TYROSINE-PROTEIN KINASE"/>
    <property type="match status" value="1"/>
</dbReference>
<keyword evidence="2" id="KW-0067">ATP-binding</keyword>
<keyword evidence="1" id="KW-0547">Nucleotide-binding</keyword>
<dbReference type="Gene3D" id="3.40.50.300">
    <property type="entry name" value="P-loop containing nucleotide triphosphate hydrolases"/>
    <property type="match status" value="1"/>
</dbReference>
<dbReference type="STRING" id="39841.SAMN05660836_02690"/>
<evidence type="ECO:0000313" key="3">
    <source>
        <dbReference type="EMBL" id="SFN11038.1"/>
    </source>
</evidence>
<organism evidence="3 4">
    <name type="scientific">Thermodesulforhabdus norvegica</name>
    <dbReference type="NCBI Taxonomy" id="39841"/>
    <lineage>
        <taxon>Bacteria</taxon>
        <taxon>Pseudomonadati</taxon>
        <taxon>Thermodesulfobacteriota</taxon>
        <taxon>Syntrophobacteria</taxon>
        <taxon>Syntrophobacterales</taxon>
        <taxon>Thermodesulforhabdaceae</taxon>
        <taxon>Thermodesulforhabdus</taxon>
    </lineage>
</organism>
<proteinExistence type="predicted"/>
<sequence length="228" mass="25109">MRLFTKVKEKDFSYAGSGAFTQTPGSALAASLFQATSNANNELRLIGLTSTHRKEGVTTVTSMLVQGLDKYPTKKLLLVDAALHNPKIHALFGTNQQPGFTDLISKDSLDPQEAILPVGDTEIMVMPSGAVDLKSTAPFLTRVQQILDALRDKFDMVVIDLPPAGDFPEFVPLMSLLDGIVYVVEAHRTRTKAIRTVLGRLRSSKVNIIGGVLNRKKYYIPKFIYEMI</sequence>
<evidence type="ECO:0000256" key="2">
    <source>
        <dbReference type="ARBA" id="ARBA00022840"/>
    </source>
</evidence>
<dbReference type="OrthoDB" id="9812433at2"/>
<dbReference type="InterPro" id="IPR027417">
    <property type="entry name" value="P-loop_NTPase"/>
</dbReference>
<dbReference type="GO" id="GO:0004713">
    <property type="term" value="F:protein tyrosine kinase activity"/>
    <property type="evidence" value="ECO:0007669"/>
    <property type="project" value="TreeGrafter"/>
</dbReference>
<dbReference type="InterPro" id="IPR005702">
    <property type="entry name" value="Wzc-like_C"/>
</dbReference>
<dbReference type="SUPFAM" id="SSF52540">
    <property type="entry name" value="P-loop containing nucleoside triphosphate hydrolases"/>
    <property type="match status" value="1"/>
</dbReference>
<protein>
    <submittedName>
        <fullName evidence="3">Chromosome partitioning ATPase, Mrp family, contains Fe-S cluster</fullName>
    </submittedName>
</protein>